<organism evidence="6 7">
    <name type="scientific">Limnoglobus roseus</name>
    <dbReference type="NCBI Taxonomy" id="2598579"/>
    <lineage>
        <taxon>Bacteria</taxon>
        <taxon>Pseudomonadati</taxon>
        <taxon>Planctomycetota</taxon>
        <taxon>Planctomycetia</taxon>
        <taxon>Gemmatales</taxon>
        <taxon>Gemmataceae</taxon>
        <taxon>Limnoglobus</taxon>
    </lineage>
</organism>
<keyword evidence="7" id="KW-1185">Reference proteome</keyword>
<dbReference type="GO" id="GO:0006352">
    <property type="term" value="P:DNA-templated transcription initiation"/>
    <property type="evidence" value="ECO:0007669"/>
    <property type="project" value="InterPro"/>
</dbReference>
<keyword evidence="4" id="KW-0804">Transcription</keyword>
<dbReference type="InterPro" id="IPR007627">
    <property type="entry name" value="RNA_pol_sigma70_r2"/>
</dbReference>
<keyword evidence="6" id="KW-0240">DNA-directed RNA polymerase</keyword>
<name>A0A5C1AK36_9BACT</name>
<dbReference type="GO" id="GO:0000428">
    <property type="term" value="C:DNA-directed RNA polymerase complex"/>
    <property type="evidence" value="ECO:0007669"/>
    <property type="project" value="UniProtKB-KW"/>
</dbReference>
<dbReference type="Pfam" id="PF04542">
    <property type="entry name" value="Sigma70_r2"/>
    <property type="match status" value="1"/>
</dbReference>
<sequence length="264" mass="30313">MNPTTRPVRRTRHLDCPLPGFIRHRGFSHPSTAGQLDPRALLAAPLSEVGGFMPDEVSREHSKRMHYTAYRMHTARTRRELRKWQQYYLELRNRIVVGNRKLIFRAVRAFAQTSQMAEDLAAECHIILIHAVVAFNPWMGIRFSTYAYTCLLRALSRQGKRAMRDLAKRALSLDQFVESEPPAATTLATPANHQYRLDEYLRADHPLLSAREKVVIIRRFNLTEQSESTTLEDVGREIGLSKERVRQVQASAITKLRKALTVSP</sequence>
<dbReference type="KEGG" id="lrs:PX52LOC_04261"/>
<evidence type="ECO:0000256" key="4">
    <source>
        <dbReference type="ARBA" id="ARBA00023163"/>
    </source>
</evidence>
<dbReference type="PANTHER" id="PTHR30603:SF67">
    <property type="entry name" value="RNA POLYMERASE SIGMA FACTOR RPOS"/>
    <property type="match status" value="1"/>
</dbReference>
<dbReference type="NCBIfam" id="TIGR02937">
    <property type="entry name" value="sigma70-ECF"/>
    <property type="match status" value="1"/>
</dbReference>
<dbReference type="InterPro" id="IPR007630">
    <property type="entry name" value="RNA_pol_sigma70_r4"/>
</dbReference>
<feature type="domain" description="RNA polymerase sigma-70" evidence="5">
    <location>
        <begin position="230"/>
        <end position="256"/>
    </location>
</feature>
<accession>A0A5C1AK36</accession>
<dbReference type="InterPro" id="IPR036388">
    <property type="entry name" value="WH-like_DNA-bd_sf"/>
</dbReference>
<dbReference type="AlphaFoldDB" id="A0A5C1AK36"/>
<proteinExistence type="predicted"/>
<dbReference type="InterPro" id="IPR014284">
    <property type="entry name" value="RNA_pol_sigma-70_dom"/>
</dbReference>
<dbReference type="OrthoDB" id="266581at2"/>
<dbReference type="EMBL" id="CP042425">
    <property type="protein sequence ID" value="QEL17278.1"/>
    <property type="molecule type" value="Genomic_DNA"/>
</dbReference>
<dbReference type="PROSITE" id="PS00716">
    <property type="entry name" value="SIGMA70_2"/>
    <property type="match status" value="1"/>
</dbReference>
<dbReference type="InterPro" id="IPR013324">
    <property type="entry name" value="RNA_pol_sigma_r3/r4-like"/>
</dbReference>
<evidence type="ECO:0000256" key="2">
    <source>
        <dbReference type="ARBA" id="ARBA00023082"/>
    </source>
</evidence>
<evidence type="ECO:0000256" key="3">
    <source>
        <dbReference type="ARBA" id="ARBA00023125"/>
    </source>
</evidence>
<keyword evidence="3" id="KW-0238">DNA-binding</keyword>
<evidence type="ECO:0000313" key="7">
    <source>
        <dbReference type="Proteomes" id="UP000324974"/>
    </source>
</evidence>
<dbReference type="InterPro" id="IPR000943">
    <property type="entry name" value="RNA_pol_sigma70"/>
</dbReference>
<evidence type="ECO:0000313" key="6">
    <source>
        <dbReference type="EMBL" id="QEL17278.1"/>
    </source>
</evidence>
<dbReference type="Proteomes" id="UP000324974">
    <property type="component" value="Chromosome"/>
</dbReference>
<dbReference type="Gene3D" id="1.20.120.1810">
    <property type="match status" value="1"/>
</dbReference>
<dbReference type="PRINTS" id="PR00046">
    <property type="entry name" value="SIGMA70FCT"/>
</dbReference>
<evidence type="ECO:0000259" key="5">
    <source>
        <dbReference type="PROSITE" id="PS00716"/>
    </source>
</evidence>
<keyword evidence="2" id="KW-0731">Sigma factor</keyword>
<evidence type="ECO:0000256" key="1">
    <source>
        <dbReference type="ARBA" id="ARBA00023015"/>
    </source>
</evidence>
<dbReference type="SUPFAM" id="SSF88659">
    <property type="entry name" value="Sigma3 and sigma4 domains of RNA polymerase sigma factors"/>
    <property type="match status" value="1"/>
</dbReference>
<protein>
    <submittedName>
        <fullName evidence="6">DNA-directed RNA polymerase sigma-70 factor</fullName>
    </submittedName>
</protein>
<dbReference type="PANTHER" id="PTHR30603">
    <property type="entry name" value="RNA POLYMERASE SIGMA FACTOR RPO"/>
    <property type="match status" value="1"/>
</dbReference>
<dbReference type="InterPro" id="IPR013325">
    <property type="entry name" value="RNA_pol_sigma_r2"/>
</dbReference>
<dbReference type="GO" id="GO:0003677">
    <property type="term" value="F:DNA binding"/>
    <property type="evidence" value="ECO:0007669"/>
    <property type="project" value="UniProtKB-KW"/>
</dbReference>
<dbReference type="InterPro" id="IPR050239">
    <property type="entry name" value="Sigma-70_RNA_pol_init_factors"/>
</dbReference>
<gene>
    <name evidence="6" type="ORF">PX52LOC_04261</name>
</gene>
<dbReference type="SUPFAM" id="SSF88946">
    <property type="entry name" value="Sigma2 domain of RNA polymerase sigma factors"/>
    <property type="match status" value="1"/>
</dbReference>
<keyword evidence="1" id="KW-0805">Transcription regulation</keyword>
<dbReference type="Gene3D" id="1.10.10.10">
    <property type="entry name" value="Winged helix-like DNA-binding domain superfamily/Winged helix DNA-binding domain"/>
    <property type="match status" value="1"/>
</dbReference>
<dbReference type="Pfam" id="PF04545">
    <property type="entry name" value="Sigma70_r4"/>
    <property type="match status" value="1"/>
</dbReference>
<reference evidence="7" key="1">
    <citation type="submission" date="2019-08" db="EMBL/GenBank/DDBJ databases">
        <title>Limnoglobus roseus gen. nov., sp. nov., a novel freshwater planctomycete with a giant genome from the family Gemmataceae.</title>
        <authorList>
            <person name="Kulichevskaya I.S."/>
            <person name="Naumoff D.G."/>
            <person name="Miroshnikov K."/>
            <person name="Ivanova A."/>
            <person name="Philippov D.A."/>
            <person name="Hakobyan A."/>
            <person name="Rijpstra I.C."/>
            <person name="Sinninghe Damste J.S."/>
            <person name="Liesack W."/>
            <person name="Dedysh S.N."/>
        </authorList>
    </citation>
    <scope>NUCLEOTIDE SEQUENCE [LARGE SCALE GENOMIC DNA]</scope>
    <source>
        <strain evidence="7">PX52</strain>
    </source>
</reference>
<dbReference type="GO" id="GO:0016987">
    <property type="term" value="F:sigma factor activity"/>
    <property type="evidence" value="ECO:0007669"/>
    <property type="project" value="UniProtKB-KW"/>
</dbReference>